<proteinExistence type="inferred from homology"/>
<dbReference type="Gene3D" id="1.10.3720.10">
    <property type="entry name" value="MetI-like"/>
    <property type="match status" value="1"/>
</dbReference>
<evidence type="ECO:0000313" key="9">
    <source>
        <dbReference type="EMBL" id="MFC5062123.1"/>
    </source>
</evidence>
<evidence type="ECO:0000256" key="6">
    <source>
        <dbReference type="ARBA" id="ARBA00023136"/>
    </source>
</evidence>
<accession>A0ABV9YH12</accession>
<feature type="transmembrane region" description="Helical" evidence="7">
    <location>
        <begin position="9"/>
        <end position="27"/>
    </location>
</feature>
<sequence>MAAYILRRVLISIGVLVVASFLLYVAVANSGDPLAALKARPGITQATIDATARSLGLDQPVIVRYWNWITGVLTGDWGTSVALGAARAEVLPAVGSALWVTIRLVVIAELIALLVGCAVGAIAALRQYTVTDYVATTLAFVLFAMPVFCIGIILKVYGIELNLLLIDLGLDRWLTTAGPPAGGFTGSPGEVFFKFTGAYVLPTIALAAISFAAYSRFQRASMLETMRSDYVRTARAKGLSERQVVLRHALRNALLPVTTYFAYNFAAVFGGAIVTEQVFGWNGMGSLLVRSIQQYDPNMLMGWLIVTAVIVVLFNLLADIAYSYLDPRIRLG</sequence>
<gene>
    <name evidence="9" type="ORF">ACFPBZ_07895</name>
</gene>
<feature type="transmembrane region" description="Helical" evidence="7">
    <location>
        <begin position="300"/>
        <end position="325"/>
    </location>
</feature>
<evidence type="ECO:0000313" key="10">
    <source>
        <dbReference type="Proteomes" id="UP001595947"/>
    </source>
</evidence>
<dbReference type="Pfam" id="PF00528">
    <property type="entry name" value="BPD_transp_1"/>
    <property type="match status" value="1"/>
</dbReference>
<dbReference type="Pfam" id="PF19300">
    <property type="entry name" value="BPD_transp_1_N"/>
    <property type="match status" value="1"/>
</dbReference>
<dbReference type="PANTHER" id="PTHR30465">
    <property type="entry name" value="INNER MEMBRANE ABC TRANSPORTER"/>
    <property type="match status" value="1"/>
</dbReference>
<dbReference type="SUPFAM" id="SSF161098">
    <property type="entry name" value="MetI-like"/>
    <property type="match status" value="1"/>
</dbReference>
<dbReference type="PROSITE" id="PS50928">
    <property type="entry name" value="ABC_TM1"/>
    <property type="match status" value="1"/>
</dbReference>
<dbReference type="RefSeq" id="WP_378035470.1">
    <property type="nucleotide sequence ID" value="NZ_JBHSIV010000006.1"/>
</dbReference>
<comment type="subcellular location">
    <subcellularLocation>
        <location evidence="1 7">Cell membrane</location>
        <topology evidence="1 7">Multi-pass membrane protein</topology>
    </subcellularLocation>
</comment>
<dbReference type="Proteomes" id="UP001595947">
    <property type="component" value="Unassembled WGS sequence"/>
</dbReference>
<keyword evidence="6 7" id="KW-0472">Membrane</keyword>
<keyword evidence="5 7" id="KW-1133">Transmembrane helix</keyword>
<dbReference type="PANTHER" id="PTHR30465:SF0">
    <property type="entry name" value="OLIGOPEPTIDE TRANSPORT SYSTEM PERMEASE PROTEIN APPB"/>
    <property type="match status" value="1"/>
</dbReference>
<evidence type="ECO:0000259" key="8">
    <source>
        <dbReference type="PROSITE" id="PS50928"/>
    </source>
</evidence>
<protein>
    <submittedName>
        <fullName evidence="9">ABC transporter permease</fullName>
    </submittedName>
</protein>
<name>A0ABV9YH12_9PSEU</name>
<keyword evidence="10" id="KW-1185">Reference proteome</keyword>
<dbReference type="InterPro" id="IPR000515">
    <property type="entry name" value="MetI-like"/>
</dbReference>
<dbReference type="EMBL" id="JBHSIV010000006">
    <property type="protein sequence ID" value="MFC5062123.1"/>
    <property type="molecule type" value="Genomic_DNA"/>
</dbReference>
<evidence type="ECO:0000256" key="4">
    <source>
        <dbReference type="ARBA" id="ARBA00022692"/>
    </source>
</evidence>
<feature type="domain" description="ABC transmembrane type-1" evidence="8">
    <location>
        <begin position="98"/>
        <end position="322"/>
    </location>
</feature>
<dbReference type="InterPro" id="IPR045621">
    <property type="entry name" value="BPD_transp_1_N"/>
</dbReference>
<keyword evidence="4 7" id="KW-0812">Transmembrane</keyword>
<comment type="caution">
    <text evidence="9">The sequence shown here is derived from an EMBL/GenBank/DDBJ whole genome shotgun (WGS) entry which is preliminary data.</text>
</comment>
<evidence type="ECO:0000256" key="1">
    <source>
        <dbReference type="ARBA" id="ARBA00004651"/>
    </source>
</evidence>
<feature type="transmembrane region" description="Helical" evidence="7">
    <location>
        <begin position="260"/>
        <end position="280"/>
    </location>
</feature>
<dbReference type="InterPro" id="IPR035906">
    <property type="entry name" value="MetI-like_sf"/>
</dbReference>
<feature type="transmembrane region" description="Helical" evidence="7">
    <location>
        <begin position="197"/>
        <end position="217"/>
    </location>
</feature>
<evidence type="ECO:0000256" key="2">
    <source>
        <dbReference type="ARBA" id="ARBA00022448"/>
    </source>
</evidence>
<keyword evidence="2 7" id="KW-0813">Transport</keyword>
<dbReference type="CDD" id="cd06261">
    <property type="entry name" value="TM_PBP2"/>
    <property type="match status" value="1"/>
</dbReference>
<reference evidence="10" key="1">
    <citation type="journal article" date="2019" name="Int. J. Syst. Evol. Microbiol.">
        <title>The Global Catalogue of Microorganisms (GCM) 10K type strain sequencing project: providing services to taxonomists for standard genome sequencing and annotation.</title>
        <authorList>
            <consortium name="The Broad Institute Genomics Platform"/>
            <consortium name="The Broad Institute Genome Sequencing Center for Infectious Disease"/>
            <person name="Wu L."/>
            <person name="Ma J."/>
        </authorList>
    </citation>
    <scope>NUCLEOTIDE SEQUENCE [LARGE SCALE GENOMIC DNA]</scope>
    <source>
        <strain evidence="10">CGMCC 4.7093</strain>
    </source>
</reference>
<comment type="similarity">
    <text evidence="7">Belongs to the binding-protein-dependent transport system permease family.</text>
</comment>
<evidence type="ECO:0000256" key="3">
    <source>
        <dbReference type="ARBA" id="ARBA00022475"/>
    </source>
</evidence>
<evidence type="ECO:0000256" key="7">
    <source>
        <dbReference type="RuleBase" id="RU363032"/>
    </source>
</evidence>
<feature type="transmembrane region" description="Helical" evidence="7">
    <location>
        <begin position="97"/>
        <end position="125"/>
    </location>
</feature>
<keyword evidence="3" id="KW-1003">Cell membrane</keyword>
<organism evidence="9 10">
    <name type="scientific">Actinomycetospora atypica</name>
    <dbReference type="NCBI Taxonomy" id="1290095"/>
    <lineage>
        <taxon>Bacteria</taxon>
        <taxon>Bacillati</taxon>
        <taxon>Actinomycetota</taxon>
        <taxon>Actinomycetes</taxon>
        <taxon>Pseudonocardiales</taxon>
        <taxon>Pseudonocardiaceae</taxon>
        <taxon>Actinomycetospora</taxon>
    </lineage>
</organism>
<feature type="transmembrane region" description="Helical" evidence="7">
    <location>
        <begin position="137"/>
        <end position="159"/>
    </location>
</feature>
<evidence type="ECO:0000256" key="5">
    <source>
        <dbReference type="ARBA" id="ARBA00022989"/>
    </source>
</evidence>